<dbReference type="InterPro" id="IPR004274">
    <property type="entry name" value="FCP1_dom"/>
</dbReference>
<organism evidence="2 3">
    <name type="scientific">Rhipicephalus microplus</name>
    <name type="common">Cattle tick</name>
    <name type="synonym">Boophilus microplus</name>
    <dbReference type="NCBI Taxonomy" id="6941"/>
    <lineage>
        <taxon>Eukaryota</taxon>
        <taxon>Metazoa</taxon>
        <taxon>Ecdysozoa</taxon>
        <taxon>Arthropoda</taxon>
        <taxon>Chelicerata</taxon>
        <taxon>Arachnida</taxon>
        <taxon>Acari</taxon>
        <taxon>Parasitiformes</taxon>
        <taxon>Ixodida</taxon>
        <taxon>Ixodoidea</taxon>
        <taxon>Ixodidae</taxon>
        <taxon>Rhipicephalinae</taxon>
        <taxon>Rhipicephalus</taxon>
        <taxon>Boophilus</taxon>
    </lineage>
</organism>
<keyword evidence="3" id="KW-1185">Reference proteome</keyword>
<reference evidence="2" key="2">
    <citation type="submission" date="2021-09" db="EMBL/GenBank/DDBJ databases">
        <authorList>
            <person name="Jia N."/>
            <person name="Wang J."/>
            <person name="Shi W."/>
            <person name="Du L."/>
            <person name="Sun Y."/>
            <person name="Zhan W."/>
            <person name="Jiang J."/>
            <person name="Wang Q."/>
            <person name="Zhang B."/>
            <person name="Ji P."/>
            <person name="Sakyi L.B."/>
            <person name="Cui X."/>
            <person name="Yuan T."/>
            <person name="Jiang B."/>
            <person name="Yang W."/>
            <person name="Lam T.T.-Y."/>
            <person name="Chang Q."/>
            <person name="Ding S."/>
            <person name="Wang X."/>
            <person name="Zhu J."/>
            <person name="Ruan X."/>
            <person name="Zhao L."/>
            <person name="Wei J."/>
            <person name="Que T."/>
            <person name="Du C."/>
            <person name="Cheng J."/>
            <person name="Dai P."/>
            <person name="Han X."/>
            <person name="Huang E."/>
            <person name="Gao Y."/>
            <person name="Liu J."/>
            <person name="Shao H."/>
            <person name="Ye R."/>
            <person name="Li L."/>
            <person name="Wei W."/>
            <person name="Wang X."/>
            <person name="Wang C."/>
            <person name="Huo Q."/>
            <person name="Li W."/>
            <person name="Guo W."/>
            <person name="Chen H."/>
            <person name="Chen S."/>
            <person name="Zhou L."/>
            <person name="Zhou L."/>
            <person name="Ni X."/>
            <person name="Tian J."/>
            <person name="Zhou Y."/>
            <person name="Sheng Y."/>
            <person name="Liu T."/>
            <person name="Pan Y."/>
            <person name="Xia L."/>
            <person name="Li J."/>
            <person name="Zhao F."/>
            <person name="Cao W."/>
        </authorList>
    </citation>
    <scope>NUCLEOTIDE SEQUENCE</scope>
    <source>
        <strain evidence="2">Rmic-2018</strain>
        <tissue evidence="2">Larvae</tissue>
    </source>
</reference>
<dbReference type="SUPFAM" id="SSF56784">
    <property type="entry name" value="HAD-like"/>
    <property type="match status" value="1"/>
</dbReference>
<dbReference type="AlphaFoldDB" id="A0A9J6CVI7"/>
<dbReference type="Proteomes" id="UP000821866">
    <property type="component" value="Unassembled WGS sequence"/>
</dbReference>
<dbReference type="InterPro" id="IPR023214">
    <property type="entry name" value="HAD_sf"/>
</dbReference>
<dbReference type="Pfam" id="PF03031">
    <property type="entry name" value="NIF"/>
    <property type="match status" value="1"/>
</dbReference>
<evidence type="ECO:0000313" key="2">
    <source>
        <dbReference type="EMBL" id="KAH7934650.1"/>
    </source>
</evidence>
<reference evidence="2" key="1">
    <citation type="journal article" date="2020" name="Cell">
        <title>Large-Scale Comparative Analyses of Tick Genomes Elucidate Their Genetic Diversity and Vector Capacities.</title>
        <authorList>
            <consortium name="Tick Genome and Microbiome Consortium (TIGMIC)"/>
            <person name="Jia N."/>
            <person name="Wang J."/>
            <person name="Shi W."/>
            <person name="Du L."/>
            <person name="Sun Y."/>
            <person name="Zhan W."/>
            <person name="Jiang J.F."/>
            <person name="Wang Q."/>
            <person name="Zhang B."/>
            <person name="Ji P."/>
            <person name="Bell-Sakyi L."/>
            <person name="Cui X.M."/>
            <person name="Yuan T.T."/>
            <person name="Jiang B.G."/>
            <person name="Yang W.F."/>
            <person name="Lam T.T."/>
            <person name="Chang Q.C."/>
            <person name="Ding S.J."/>
            <person name="Wang X.J."/>
            <person name="Zhu J.G."/>
            <person name="Ruan X.D."/>
            <person name="Zhao L."/>
            <person name="Wei J.T."/>
            <person name="Ye R.Z."/>
            <person name="Que T.C."/>
            <person name="Du C.H."/>
            <person name="Zhou Y.H."/>
            <person name="Cheng J.X."/>
            <person name="Dai P.F."/>
            <person name="Guo W.B."/>
            <person name="Han X.H."/>
            <person name="Huang E.J."/>
            <person name="Li L.F."/>
            <person name="Wei W."/>
            <person name="Gao Y.C."/>
            <person name="Liu J.Z."/>
            <person name="Shao H.Z."/>
            <person name="Wang X."/>
            <person name="Wang C.C."/>
            <person name="Yang T.C."/>
            <person name="Huo Q.B."/>
            <person name="Li W."/>
            <person name="Chen H.Y."/>
            <person name="Chen S.E."/>
            <person name="Zhou L.G."/>
            <person name="Ni X.B."/>
            <person name="Tian J.H."/>
            <person name="Sheng Y."/>
            <person name="Liu T."/>
            <person name="Pan Y.S."/>
            <person name="Xia L.Y."/>
            <person name="Li J."/>
            <person name="Zhao F."/>
            <person name="Cao W.C."/>
        </authorList>
    </citation>
    <scope>NUCLEOTIDE SEQUENCE</scope>
    <source>
        <strain evidence="2">Rmic-2018</strain>
    </source>
</reference>
<sequence length="124" mass="13456">MQSCAKYADPVADLLDKWGVFRARLFRESCVFYRGNYVKHCSAGVGKWAILLLNGQDEDKGASKFEVDQLVPRASDQEAPLGNNVIVKVLACCPGKCGQLASMEEPLLDDPGIPQEGAANSQEP</sequence>
<proteinExistence type="predicted"/>
<evidence type="ECO:0000313" key="3">
    <source>
        <dbReference type="Proteomes" id="UP000821866"/>
    </source>
</evidence>
<comment type="caution">
    <text evidence="2">The sequence shown here is derived from an EMBL/GenBank/DDBJ whole genome shotgun (WGS) entry which is preliminary data.</text>
</comment>
<protein>
    <recommendedName>
        <fullName evidence="1">FCP1 homology domain-containing protein</fullName>
    </recommendedName>
</protein>
<dbReference type="EMBL" id="JABSTU010006100">
    <property type="protein sequence ID" value="KAH7934650.1"/>
    <property type="molecule type" value="Genomic_DNA"/>
</dbReference>
<evidence type="ECO:0000259" key="1">
    <source>
        <dbReference type="Pfam" id="PF03031"/>
    </source>
</evidence>
<dbReference type="InterPro" id="IPR036412">
    <property type="entry name" value="HAD-like_sf"/>
</dbReference>
<dbReference type="Gene3D" id="3.40.50.1000">
    <property type="entry name" value="HAD superfamily/HAD-like"/>
    <property type="match status" value="1"/>
</dbReference>
<dbReference type="VEuPathDB" id="VectorBase:LOC119175634"/>
<name>A0A9J6CVI7_RHIMP</name>
<gene>
    <name evidence="2" type="ORF">HPB51_028984</name>
</gene>
<accession>A0A9J6CVI7</accession>
<feature type="domain" description="FCP1 homology" evidence="1">
    <location>
        <begin position="3"/>
        <end position="40"/>
    </location>
</feature>